<comment type="caution">
    <text evidence="1">The sequence shown here is derived from an EMBL/GenBank/DDBJ whole genome shotgun (WGS) entry which is preliminary data.</text>
</comment>
<name>A0A2H3KJC6_9FLAO</name>
<sequence>MRISQFQKYSQKENTVTNNVLLMFSRLNDLNINYYKSIIERLNEGNEQQSYYPQPIFSQQIGIGNGIIDGQIEVRASKILIETKLNHKEIQNKLVKYGKVFIENSQNQLWHLSSKKFDDNEVININNKLKELYPNIKIQFNNLLFNDLIENLEGIYEEHTHDTELKLLIEDFCNYCNESNLVSNEEYNLLIVPTGFSYKWNMKNKIYYCPKNWHSQNFKFLGLYNNKSVRTISEIETIIIADFDSNTKKLNIHSKGHSQEQINRLHLGLSELGETHNGLKYYIFPNDKFFETNFKKVSHGGIQGHRYKDLRDYLTMQDYMDVKLISEELKKVTWR</sequence>
<dbReference type="OrthoDB" id="6396118at2"/>
<evidence type="ECO:0000313" key="1">
    <source>
        <dbReference type="EMBL" id="PDS22285.1"/>
    </source>
</evidence>
<dbReference type="EMBL" id="PCMW01000104">
    <property type="protein sequence ID" value="PDS22285.1"/>
    <property type="molecule type" value="Genomic_DNA"/>
</dbReference>
<dbReference type="Proteomes" id="UP000220828">
    <property type="component" value="Unassembled WGS sequence"/>
</dbReference>
<organism evidence="1 2">
    <name type="scientific">Flavobacterium branchiophilum</name>
    <dbReference type="NCBI Taxonomy" id="55197"/>
    <lineage>
        <taxon>Bacteria</taxon>
        <taxon>Pseudomonadati</taxon>
        <taxon>Bacteroidota</taxon>
        <taxon>Flavobacteriia</taxon>
        <taxon>Flavobacteriales</taxon>
        <taxon>Flavobacteriaceae</taxon>
        <taxon>Flavobacterium</taxon>
    </lineage>
</organism>
<evidence type="ECO:0000313" key="2">
    <source>
        <dbReference type="Proteomes" id="UP000220828"/>
    </source>
</evidence>
<dbReference type="AlphaFoldDB" id="A0A2H3KJC6"/>
<dbReference type="RefSeq" id="WP_014084778.1">
    <property type="nucleotide sequence ID" value="NZ_CBCSFI010000018.1"/>
</dbReference>
<reference evidence="1 2" key="1">
    <citation type="submission" date="2017-09" db="EMBL/GenBank/DDBJ databases">
        <title>Whole genomes of Flavobacteriaceae.</title>
        <authorList>
            <person name="Stine C."/>
            <person name="Li C."/>
            <person name="Tadesse D."/>
        </authorList>
    </citation>
    <scope>NUCLEOTIDE SEQUENCE [LARGE SCALE GENOMIC DNA]</scope>
    <source>
        <strain evidence="1 2">ATCC 35036</strain>
    </source>
</reference>
<gene>
    <name evidence="1" type="ORF">B0A77_13855</name>
</gene>
<protein>
    <submittedName>
        <fullName evidence="1">Uncharacterized protein</fullName>
    </submittedName>
</protein>
<proteinExistence type="predicted"/>
<accession>A0A2H3KJC6</accession>
<dbReference type="OMA" id="HISHSTF"/>